<evidence type="ECO:0000256" key="5">
    <source>
        <dbReference type="ARBA" id="ARBA00022906"/>
    </source>
</evidence>
<protein>
    <recommendedName>
        <fullName evidence="2">High-affinity zinc uptake system protein ZnuA</fullName>
    </recommendedName>
</protein>
<reference evidence="8 9" key="1">
    <citation type="submission" date="2016-11" db="EMBL/GenBank/DDBJ databases">
        <authorList>
            <person name="Jaros S."/>
            <person name="Januszkiewicz K."/>
            <person name="Wedrychowicz H."/>
        </authorList>
    </citation>
    <scope>NUCLEOTIDE SEQUENCE [LARGE SCALE GENOMIC DNA]</scope>
    <source>
        <strain evidence="8 9">DSM 16917</strain>
    </source>
</reference>
<evidence type="ECO:0000256" key="2">
    <source>
        <dbReference type="ARBA" id="ARBA00015915"/>
    </source>
</evidence>
<dbReference type="PRINTS" id="PR00691">
    <property type="entry name" value="ADHESINB"/>
</dbReference>
<dbReference type="AlphaFoldDB" id="A0A1M5VC83"/>
<evidence type="ECO:0000256" key="4">
    <source>
        <dbReference type="ARBA" id="ARBA00022729"/>
    </source>
</evidence>
<evidence type="ECO:0000313" key="8">
    <source>
        <dbReference type="EMBL" id="SHH72815.1"/>
    </source>
</evidence>
<feature type="coiled-coil region" evidence="7">
    <location>
        <begin position="156"/>
        <end position="187"/>
    </location>
</feature>
<dbReference type="GO" id="GO:0046872">
    <property type="term" value="F:metal ion binding"/>
    <property type="evidence" value="ECO:0007669"/>
    <property type="project" value="InterPro"/>
</dbReference>
<dbReference type="PANTHER" id="PTHR42953">
    <property type="entry name" value="HIGH-AFFINITY ZINC UPTAKE SYSTEM PROTEIN ZNUA-RELATED"/>
    <property type="match status" value="1"/>
</dbReference>
<dbReference type="GO" id="GO:0007155">
    <property type="term" value="P:cell adhesion"/>
    <property type="evidence" value="ECO:0007669"/>
    <property type="project" value="InterPro"/>
</dbReference>
<organism evidence="8 9">
    <name type="scientific">Ferrimonas marina</name>
    <dbReference type="NCBI Taxonomy" id="299255"/>
    <lineage>
        <taxon>Bacteria</taxon>
        <taxon>Pseudomonadati</taxon>
        <taxon>Pseudomonadota</taxon>
        <taxon>Gammaproteobacteria</taxon>
        <taxon>Alteromonadales</taxon>
        <taxon>Ferrimonadaceae</taxon>
        <taxon>Ferrimonas</taxon>
    </lineage>
</organism>
<dbReference type="RefSeq" id="WP_082766562.1">
    <property type="nucleotide sequence ID" value="NZ_FQXG01000004.1"/>
</dbReference>
<dbReference type="Pfam" id="PF01297">
    <property type="entry name" value="ZnuA"/>
    <property type="match status" value="1"/>
</dbReference>
<dbReference type="InterPro" id="IPR006129">
    <property type="entry name" value="AdhesinB"/>
</dbReference>
<dbReference type="EMBL" id="FQXG01000004">
    <property type="protein sequence ID" value="SHH72815.1"/>
    <property type="molecule type" value="Genomic_DNA"/>
</dbReference>
<dbReference type="InterPro" id="IPR006127">
    <property type="entry name" value="ZnuA-like"/>
</dbReference>
<keyword evidence="5" id="KW-0864">Zinc transport</keyword>
<accession>A0A1M5VC83</accession>
<dbReference type="SUPFAM" id="SSF53807">
    <property type="entry name" value="Helical backbone' metal receptor"/>
    <property type="match status" value="1"/>
</dbReference>
<keyword evidence="4" id="KW-0732">Signal</keyword>
<comment type="similarity">
    <text evidence="1 6">Belongs to the bacterial solute-binding protein 9 family.</text>
</comment>
<proteinExistence type="inferred from homology"/>
<evidence type="ECO:0000256" key="3">
    <source>
        <dbReference type="ARBA" id="ARBA00022448"/>
    </source>
</evidence>
<dbReference type="InterPro" id="IPR006128">
    <property type="entry name" value="Lipoprotein_PsaA-like"/>
</dbReference>
<dbReference type="Gene3D" id="3.40.50.1980">
    <property type="entry name" value="Nitrogenase molybdenum iron protein domain"/>
    <property type="match status" value="2"/>
</dbReference>
<dbReference type="InterPro" id="IPR050492">
    <property type="entry name" value="Bact_metal-bind_prot9"/>
</dbReference>
<keyword evidence="5" id="KW-0862">Zinc</keyword>
<evidence type="ECO:0000256" key="6">
    <source>
        <dbReference type="RuleBase" id="RU003512"/>
    </source>
</evidence>
<evidence type="ECO:0000256" key="7">
    <source>
        <dbReference type="SAM" id="Coils"/>
    </source>
</evidence>
<dbReference type="PANTHER" id="PTHR42953:SF3">
    <property type="entry name" value="HIGH-AFFINITY ZINC UPTAKE SYSTEM PROTEIN ZNUA"/>
    <property type="match status" value="1"/>
</dbReference>
<evidence type="ECO:0000313" key="9">
    <source>
        <dbReference type="Proteomes" id="UP000184268"/>
    </source>
</evidence>
<sequence>MRFSKPSLLAAVLLLPTLFPVTAWAKLKVGITLHPYYSYVAAVVGDKAEIVPLVDAGFNPHNYLPQPGDLRRLSQMDAIVVNGIGHDEFAMQVIASANRSDLAVIEANVGIPLLPAMGASVGDGAINPHTFVGIATTIQKVYTIAAELGKLDPDNAAEYRRNARAYARELRQMKQAAMNQLNGLDTQGLKVATTHNAYGYLLQEFGIGVDAVIEPAHGVEPSASQLQGTIERIQASGVNVLFYELDMPNRFVDTIQEATGVRLYQFSHMTHGPYDADKVIKETGDNLDTLVKAIHYIAEAE</sequence>
<gene>
    <name evidence="8" type="ORF">SAMN02745129_2702</name>
</gene>
<dbReference type="GO" id="GO:0006829">
    <property type="term" value="P:zinc ion transport"/>
    <property type="evidence" value="ECO:0007669"/>
    <property type="project" value="UniProtKB-KW"/>
</dbReference>
<keyword evidence="7" id="KW-0175">Coiled coil</keyword>
<evidence type="ECO:0000256" key="1">
    <source>
        <dbReference type="ARBA" id="ARBA00011028"/>
    </source>
</evidence>
<keyword evidence="3 6" id="KW-0813">Transport</keyword>
<name>A0A1M5VC83_9GAMM</name>
<dbReference type="OrthoDB" id="9810636at2"/>
<dbReference type="STRING" id="299255.SAMN02745129_2702"/>
<dbReference type="PRINTS" id="PR00690">
    <property type="entry name" value="ADHESNFAMILY"/>
</dbReference>
<keyword evidence="5" id="KW-0406">Ion transport</keyword>
<keyword evidence="9" id="KW-1185">Reference proteome</keyword>
<dbReference type="Proteomes" id="UP000184268">
    <property type="component" value="Unassembled WGS sequence"/>
</dbReference>